<organism evidence="1 2">
    <name type="scientific">Diplodia intermedia</name>
    <dbReference type="NCBI Taxonomy" id="856260"/>
    <lineage>
        <taxon>Eukaryota</taxon>
        <taxon>Fungi</taxon>
        <taxon>Dikarya</taxon>
        <taxon>Ascomycota</taxon>
        <taxon>Pezizomycotina</taxon>
        <taxon>Dothideomycetes</taxon>
        <taxon>Dothideomycetes incertae sedis</taxon>
        <taxon>Botryosphaeriales</taxon>
        <taxon>Botryosphaeriaceae</taxon>
        <taxon>Diplodia</taxon>
    </lineage>
</organism>
<protein>
    <submittedName>
        <fullName evidence="1">Uncharacterized protein</fullName>
    </submittedName>
</protein>
<evidence type="ECO:0000313" key="2">
    <source>
        <dbReference type="Proteomes" id="UP001521184"/>
    </source>
</evidence>
<name>A0ABR3TYB0_9PEZI</name>
<reference evidence="1 2" key="1">
    <citation type="journal article" date="2023" name="Plant Dis.">
        <title>First Report of Diplodia intermedia Causing Canker and Dieback Diseases on Apple Trees in Canada.</title>
        <authorList>
            <person name="Ellouze W."/>
            <person name="Ilyukhin E."/>
            <person name="Sulman M."/>
            <person name="Ali S."/>
        </authorList>
    </citation>
    <scope>NUCLEOTIDE SEQUENCE [LARGE SCALE GENOMIC DNA]</scope>
    <source>
        <strain evidence="1 2">M45-28</strain>
    </source>
</reference>
<sequence>MSLPSQPAQQWPWVEYPTLNARFRWDRTRARYFAEELRKECKPQGFFQLRPTPPEYEYFWQPVNEEVDPFMECILAWARHKGVEALRDSHEGAGGWELWVRNELHAFFSASRDPALIPHLQCIWREARLYELEPGQTARQQKMADLLLHMQEGVQEPRSAFFELKCECFDTTDLKSRVEQDLKKIRDKKLKKIGRTTWGDDNDKVNQPCHAYAVVLTFTEHAAKAMRDLGMTEQPCEGGLSLWWHRTVFF</sequence>
<proteinExistence type="predicted"/>
<accession>A0ABR3TYB0</accession>
<evidence type="ECO:0000313" key="1">
    <source>
        <dbReference type="EMBL" id="KAL1646952.1"/>
    </source>
</evidence>
<keyword evidence="2" id="KW-1185">Reference proteome</keyword>
<gene>
    <name evidence="1" type="ORF">SLS58_003089</name>
</gene>
<dbReference type="EMBL" id="JAKEKT020000014">
    <property type="protein sequence ID" value="KAL1646952.1"/>
    <property type="molecule type" value="Genomic_DNA"/>
</dbReference>
<dbReference type="Proteomes" id="UP001521184">
    <property type="component" value="Unassembled WGS sequence"/>
</dbReference>
<comment type="caution">
    <text evidence="1">The sequence shown here is derived from an EMBL/GenBank/DDBJ whole genome shotgun (WGS) entry which is preliminary data.</text>
</comment>